<dbReference type="AlphaFoldDB" id="A0A134AA20"/>
<dbReference type="GO" id="GO:0003676">
    <property type="term" value="F:nucleic acid binding"/>
    <property type="evidence" value="ECO:0007669"/>
    <property type="project" value="UniProtKB-UniRule"/>
</dbReference>
<dbReference type="GO" id="GO:0046872">
    <property type="term" value="F:metal ion binding"/>
    <property type="evidence" value="ECO:0007669"/>
    <property type="project" value="UniProtKB-KW"/>
</dbReference>
<dbReference type="EMBL" id="LSDD01000096">
    <property type="protein sequence ID" value="KXB64535.1"/>
    <property type="molecule type" value="Genomic_DNA"/>
</dbReference>
<feature type="binding site" evidence="2">
    <location>
        <position position="80"/>
    </location>
    <ligand>
        <name>Mg(2+)</name>
        <dbReference type="ChEBI" id="CHEBI:18420"/>
        <label>1</label>
    </ligand>
</feature>
<evidence type="ECO:0000313" key="6">
    <source>
        <dbReference type="Proteomes" id="UP000070483"/>
    </source>
</evidence>
<dbReference type="InterPro" id="IPR017290">
    <property type="entry name" value="RNase_H_bac"/>
</dbReference>
<gene>
    <name evidence="5" type="ORF">HMPREF3180_01362</name>
    <name evidence="4" type="ORF">JMUB3933_1727</name>
</gene>
<feature type="binding site" evidence="2">
    <location>
        <position position="151"/>
    </location>
    <ligand>
        <name>Mg(2+)</name>
        <dbReference type="ChEBI" id="CHEBI:18420"/>
        <label>2</label>
    </ligand>
</feature>
<dbReference type="GO" id="GO:0004523">
    <property type="term" value="F:RNA-DNA hybrid ribonuclease activity"/>
    <property type="evidence" value="ECO:0007669"/>
    <property type="project" value="UniProtKB-UniRule"/>
</dbReference>
<dbReference type="InterPro" id="IPR009027">
    <property type="entry name" value="Ribosomal_bL9/RNase_H1_N"/>
</dbReference>
<accession>A0A134AA20</accession>
<dbReference type="Gene3D" id="3.40.970.10">
    <property type="entry name" value="Ribonuclease H1, N-terminal domain"/>
    <property type="match status" value="1"/>
</dbReference>
<sequence length="210" mass="24062">MSKNQKFYAYFITDTNETGILENWTDCQKKVSGKKARYKSFKSLLEAQNWLNSGANYEKKEKKNLTELYSELERDAIYFDAGTGRGNGVEVRLTDFDGNSLLHKIMDKKIINEFGNYYVADTRTNNFGELVGIYTALVYAKKYDTKIICGDSSIVIEYWTKGRYNSSNLENDTVELIKKTTLMRNEFEKKGGIVKKISGDINPADLGFHK</sequence>
<dbReference type="SUPFAM" id="SSF55658">
    <property type="entry name" value="L9 N-domain-like"/>
    <property type="match status" value="1"/>
</dbReference>
<dbReference type="Proteomes" id="UP000321397">
    <property type="component" value="Chromosome"/>
</dbReference>
<dbReference type="PIRSF" id="PIRSF037839">
    <property type="entry name" value="Ribonuclease_H"/>
    <property type="match status" value="1"/>
</dbReference>
<comment type="subcellular location">
    <subcellularLocation>
        <location evidence="1">Cytoplasm</location>
    </subcellularLocation>
</comment>
<keyword evidence="2" id="KW-0464">Manganese</keyword>
<feature type="domain" description="Ribonuclease H1 N-terminal" evidence="3">
    <location>
        <begin position="6"/>
        <end position="50"/>
    </location>
</feature>
<evidence type="ECO:0000259" key="3">
    <source>
        <dbReference type="Pfam" id="PF01693"/>
    </source>
</evidence>
<keyword evidence="1" id="KW-0255">Endonuclease</keyword>
<dbReference type="Gene3D" id="3.30.420.10">
    <property type="entry name" value="Ribonuclease H-like superfamily/Ribonuclease H"/>
    <property type="match status" value="1"/>
</dbReference>
<dbReference type="InterPro" id="IPR012337">
    <property type="entry name" value="RNaseH-like_sf"/>
</dbReference>
<evidence type="ECO:0000313" key="4">
    <source>
        <dbReference type="EMBL" id="BBM48213.1"/>
    </source>
</evidence>
<dbReference type="EMBL" id="AP019834">
    <property type="protein sequence ID" value="BBM48213.1"/>
    <property type="molecule type" value="Genomic_DNA"/>
</dbReference>
<comment type="similarity">
    <text evidence="1">Belongs to the RNase H family.</text>
</comment>
<dbReference type="SUPFAM" id="SSF53098">
    <property type="entry name" value="Ribonuclease H-like"/>
    <property type="match status" value="1"/>
</dbReference>
<evidence type="ECO:0000313" key="7">
    <source>
        <dbReference type="Proteomes" id="UP000321397"/>
    </source>
</evidence>
<keyword evidence="6" id="KW-1185">Reference proteome</keyword>
<keyword evidence="1" id="KW-0378">Hydrolase</keyword>
<keyword evidence="1" id="KW-0963">Cytoplasm</keyword>
<comment type="catalytic activity">
    <reaction evidence="1">
        <text>Endonucleolytic cleavage to 5'-phosphomonoester.</text>
        <dbReference type="EC" id="3.1.26.4"/>
    </reaction>
</comment>
<dbReference type="RefSeq" id="WP_060918063.1">
    <property type="nucleotide sequence ID" value="NZ_AP019834.1"/>
</dbReference>
<feature type="binding site" evidence="2">
    <location>
        <position position="129"/>
    </location>
    <ligand>
        <name>Mg(2+)</name>
        <dbReference type="ChEBI" id="CHEBI:18420"/>
        <label>2</label>
    </ligand>
</feature>
<dbReference type="EC" id="3.1.26.4" evidence="1"/>
<organism evidence="5 6">
    <name type="scientific">Leptotrichia wadei</name>
    <dbReference type="NCBI Taxonomy" id="157687"/>
    <lineage>
        <taxon>Bacteria</taxon>
        <taxon>Fusobacteriati</taxon>
        <taxon>Fusobacteriota</taxon>
        <taxon>Fusobacteriia</taxon>
        <taxon>Fusobacteriales</taxon>
        <taxon>Leptotrichiaceae</taxon>
        <taxon>Leptotrichia</taxon>
    </lineage>
</organism>
<dbReference type="InterPro" id="IPR037056">
    <property type="entry name" value="RNase_H1_N_sf"/>
</dbReference>
<name>A0A134AA20_9FUSO</name>
<dbReference type="GO" id="GO:0005737">
    <property type="term" value="C:cytoplasm"/>
    <property type="evidence" value="ECO:0007669"/>
    <property type="project" value="UniProtKB-SubCell"/>
</dbReference>
<dbReference type="OrthoDB" id="9811552at2"/>
<comment type="cofactor">
    <cofactor evidence="2">
        <name>Mn(2+)</name>
        <dbReference type="ChEBI" id="CHEBI:29035"/>
    </cofactor>
    <cofactor evidence="2">
        <name>Mg(2+)</name>
        <dbReference type="ChEBI" id="CHEBI:18420"/>
    </cofactor>
    <text evidence="2">Binds 2 metal ions per subunit. Manganese or magnesium.</text>
</comment>
<dbReference type="PATRIC" id="fig|157687.3.peg.1358"/>
<keyword evidence="1 2" id="KW-0479">Metal-binding</keyword>
<reference evidence="4 7" key="3">
    <citation type="submission" date="2019-07" db="EMBL/GenBank/DDBJ databases">
        <title>Complete Genome Sequence of Leptotrichia wadei Strain JMUB3933.</title>
        <authorList>
            <person name="Watanabe S."/>
            <person name="Cui L."/>
        </authorList>
    </citation>
    <scope>NUCLEOTIDE SEQUENCE [LARGE SCALE GENOMIC DNA]</scope>
    <source>
        <strain evidence="4 7">JMUB3933</strain>
    </source>
</reference>
<keyword evidence="1 2" id="KW-0460">Magnesium</keyword>
<dbReference type="Pfam" id="PF01693">
    <property type="entry name" value="Cauli_VI"/>
    <property type="match status" value="1"/>
</dbReference>
<comment type="function">
    <text evidence="1">Endonuclease that specifically degrades the RNA of RNA-DNA hybrids.</text>
</comment>
<dbReference type="InterPro" id="IPR011320">
    <property type="entry name" value="RNase_H1_N"/>
</dbReference>
<dbReference type="InterPro" id="IPR036397">
    <property type="entry name" value="RNaseH_sf"/>
</dbReference>
<proteinExistence type="inferred from homology"/>
<dbReference type="STRING" id="157687.HMPREF3180_01362"/>
<evidence type="ECO:0000256" key="1">
    <source>
        <dbReference type="PIRNR" id="PIRNR037839"/>
    </source>
</evidence>
<evidence type="ECO:0000256" key="2">
    <source>
        <dbReference type="PIRSR" id="PIRSR037839-1"/>
    </source>
</evidence>
<dbReference type="Proteomes" id="UP000070483">
    <property type="component" value="Unassembled WGS sequence"/>
</dbReference>
<evidence type="ECO:0000313" key="5">
    <source>
        <dbReference type="EMBL" id="KXB64535.1"/>
    </source>
</evidence>
<keyword evidence="1" id="KW-0540">Nuclease</keyword>
<reference evidence="6" key="1">
    <citation type="submission" date="2016-01" db="EMBL/GenBank/DDBJ databases">
        <authorList>
            <person name="Mitreva M."/>
            <person name="Pepin K.H."/>
            <person name="Mihindukulasuriya K.A."/>
            <person name="Fulton R."/>
            <person name="Fronick C."/>
            <person name="O'Laughlin M."/>
            <person name="Miner T."/>
            <person name="Herter B."/>
            <person name="Rosa B.A."/>
            <person name="Cordes M."/>
            <person name="Tomlinson C."/>
            <person name="Wollam A."/>
            <person name="Palsikar V.B."/>
            <person name="Mardis E.R."/>
            <person name="Wilson R.K."/>
        </authorList>
    </citation>
    <scope>NUCLEOTIDE SEQUENCE [LARGE SCALE GENOMIC DNA]</scope>
    <source>
        <strain evidence="6">KA00185</strain>
    </source>
</reference>
<reference evidence="5" key="2">
    <citation type="submission" date="2016-01" db="EMBL/GenBank/DDBJ databases">
        <authorList>
            <person name="Oliw E.H."/>
        </authorList>
    </citation>
    <scope>NUCLEOTIDE SEQUENCE [LARGE SCALE GENOMIC DNA]</scope>
    <source>
        <strain evidence="5">KA00185</strain>
    </source>
</reference>
<protein>
    <recommendedName>
        <fullName evidence="1">Ribonuclease H</fullName>
        <ecNumber evidence="1">3.1.26.4</ecNumber>
    </recommendedName>
</protein>